<reference evidence="1" key="1">
    <citation type="submission" date="2022-03" db="EMBL/GenBank/DDBJ databases">
        <authorList>
            <person name="Lindestad O."/>
        </authorList>
    </citation>
    <scope>NUCLEOTIDE SEQUENCE</scope>
</reference>
<accession>A0A8S4RNC6</accession>
<name>A0A8S4RNC6_9NEOP</name>
<comment type="caution">
    <text evidence="1">The sequence shown here is derived from an EMBL/GenBank/DDBJ whole genome shotgun (WGS) entry which is preliminary data.</text>
</comment>
<evidence type="ECO:0000313" key="2">
    <source>
        <dbReference type="Proteomes" id="UP000838756"/>
    </source>
</evidence>
<organism evidence="1 2">
    <name type="scientific">Pararge aegeria aegeria</name>
    <dbReference type="NCBI Taxonomy" id="348720"/>
    <lineage>
        <taxon>Eukaryota</taxon>
        <taxon>Metazoa</taxon>
        <taxon>Ecdysozoa</taxon>
        <taxon>Arthropoda</taxon>
        <taxon>Hexapoda</taxon>
        <taxon>Insecta</taxon>
        <taxon>Pterygota</taxon>
        <taxon>Neoptera</taxon>
        <taxon>Endopterygota</taxon>
        <taxon>Lepidoptera</taxon>
        <taxon>Glossata</taxon>
        <taxon>Ditrysia</taxon>
        <taxon>Papilionoidea</taxon>
        <taxon>Nymphalidae</taxon>
        <taxon>Satyrinae</taxon>
        <taxon>Satyrini</taxon>
        <taxon>Parargina</taxon>
        <taxon>Pararge</taxon>
    </lineage>
</organism>
<sequence length="74" mass="8477">MLGSSNNILKILSKWKNPLWSTGLVHTHTPSAQEGHLDEVHLLRRSNNLKCLGVFNFKKNGWISFSEVYRARLS</sequence>
<dbReference type="AlphaFoldDB" id="A0A8S4RNC6"/>
<protein>
    <submittedName>
        <fullName evidence="1">Jg11544 protein</fullName>
    </submittedName>
</protein>
<proteinExistence type="predicted"/>
<evidence type="ECO:0000313" key="1">
    <source>
        <dbReference type="EMBL" id="CAH2238267.1"/>
    </source>
</evidence>
<dbReference type="Proteomes" id="UP000838756">
    <property type="component" value="Unassembled WGS sequence"/>
</dbReference>
<gene>
    <name evidence="1" type="primary">jg11544</name>
    <name evidence="1" type="ORF">PAEG_LOCUS15402</name>
</gene>
<dbReference type="EMBL" id="CAKXAJ010025329">
    <property type="protein sequence ID" value="CAH2238267.1"/>
    <property type="molecule type" value="Genomic_DNA"/>
</dbReference>
<keyword evidence="2" id="KW-1185">Reference proteome</keyword>